<dbReference type="HOGENOM" id="CLU_1881283_0_0_6"/>
<dbReference type="PATRIC" id="fig|520709.3.peg.3779"/>
<reference evidence="2" key="1">
    <citation type="submission" date="2013-02" db="EMBL/GenBank/DDBJ databases">
        <title>The Genome Sequence of Acinetobacter sp. NIPH 973.</title>
        <authorList>
            <consortium name="The Broad Institute Genome Sequencing Platform"/>
            <consortium name="The Broad Institute Genome Sequencing Center for Infectious Disease"/>
            <person name="Cerqueira G."/>
            <person name="Feldgarden M."/>
            <person name="Courvalin P."/>
            <person name="Perichon B."/>
            <person name="Grillot-Courvalin C."/>
            <person name="Clermont D."/>
            <person name="Rocha E."/>
            <person name="Yoon E.-J."/>
            <person name="Nemec A."/>
            <person name="Walker B."/>
            <person name="Young S.K."/>
            <person name="Zeng Q."/>
            <person name="Gargeya S."/>
            <person name="Fitzgerald M."/>
            <person name="Haas B."/>
            <person name="Abouelleil A."/>
            <person name="Alvarado L."/>
            <person name="Arachchi H.M."/>
            <person name="Berlin A.M."/>
            <person name="Chapman S.B."/>
            <person name="Dewar J."/>
            <person name="Goldberg J."/>
            <person name="Griggs A."/>
            <person name="Gujja S."/>
            <person name="Hansen M."/>
            <person name="Howarth C."/>
            <person name="Imamovic A."/>
            <person name="Larimer J."/>
            <person name="McCowan C."/>
            <person name="Murphy C."/>
            <person name="Neiman D."/>
            <person name="Pearson M."/>
            <person name="Priest M."/>
            <person name="Roberts A."/>
            <person name="Saif S."/>
            <person name="Shea T."/>
            <person name="Sisk P."/>
            <person name="Sykes S."/>
            <person name="Wortman J."/>
            <person name="Nusbaum C."/>
            <person name="Birren B."/>
        </authorList>
    </citation>
    <scope>NUCLEOTIDE SEQUENCE [LARGE SCALE GENOMIC DNA]</scope>
    <source>
        <strain evidence="2">NIPH 973</strain>
    </source>
</reference>
<dbReference type="EMBL" id="APOO01000022">
    <property type="protein sequence ID" value="ENU42946.1"/>
    <property type="molecule type" value="Genomic_DNA"/>
</dbReference>
<proteinExistence type="predicted"/>
<sequence>MFKFHLITDTDSYSGVLEAKQKITSNKFYKLMESEFYGSSVSGIVVVLMCRDPDSIFKQRLRFSKKEKVLYMDIMLDYHKFVGMTYEQRVTALCEKLLQEMPPIVRKYKFDDFDLDKLESNLTTWFVEHGFINHF</sequence>
<reference evidence="1 2" key="2">
    <citation type="journal article" date="2015" name="Int. J. Syst. Evol. Microbiol.">
        <title>Acinetobacter seifertii sp. nov., a member of the Acinetobacter calcoaceticus-Acinetobacter baumannii complex isolated from human clinical specimens.</title>
        <authorList>
            <person name="Nemec A."/>
            <person name="Krizova L."/>
            <person name="Maixnerova M."/>
            <person name="Sedo O."/>
            <person name="Brisse S."/>
            <person name="Higgins P.G."/>
        </authorList>
    </citation>
    <scope>NUCLEOTIDE SEQUENCE [LARGE SCALE GENOMIC DNA]</scope>
    <source>
        <strain evidence="1 2">NIPH 973</strain>
    </source>
</reference>
<evidence type="ECO:0000313" key="2">
    <source>
        <dbReference type="Proteomes" id="UP000013065"/>
    </source>
</evidence>
<accession>N8QW40</accession>
<protein>
    <submittedName>
        <fullName evidence="1">Uncharacterized protein</fullName>
    </submittedName>
</protein>
<dbReference type="RefSeq" id="WP_004703592.1">
    <property type="nucleotide sequence ID" value="NZ_JBMPAH010000011.1"/>
</dbReference>
<dbReference type="AlphaFoldDB" id="N8QW40"/>
<gene>
    <name evidence="1" type="ORF">F985_03844</name>
</gene>
<evidence type="ECO:0000313" key="1">
    <source>
        <dbReference type="EMBL" id="ENU42946.1"/>
    </source>
</evidence>
<comment type="caution">
    <text evidence="1">The sequence shown here is derived from an EMBL/GenBank/DDBJ whole genome shotgun (WGS) entry which is preliminary data.</text>
</comment>
<dbReference type="OrthoDB" id="1359970at2"/>
<organism evidence="1 2">
    <name type="scientific">Acinetobacter seifertii</name>
    <dbReference type="NCBI Taxonomy" id="1530123"/>
    <lineage>
        <taxon>Bacteria</taxon>
        <taxon>Pseudomonadati</taxon>
        <taxon>Pseudomonadota</taxon>
        <taxon>Gammaproteobacteria</taxon>
        <taxon>Moraxellales</taxon>
        <taxon>Moraxellaceae</taxon>
        <taxon>Acinetobacter</taxon>
        <taxon>Acinetobacter calcoaceticus/baumannii complex</taxon>
    </lineage>
</organism>
<dbReference type="Proteomes" id="UP000013065">
    <property type="component" value="Unassembled WGS sequence"/>
</dbReference>
<name>N8QW40_9GAMM</name>